<evidence type="ECO:0000313" key="3">
    <source>
        <dbReference type="Proteomes" id="UP000225277"/>
    </source>
</evidence>
<dbReference type="RefSeq" id="XP_023629166.1">
    <property type="nucleotide sequence ID" value="XM_023773398.1"/>
</dbReference>
<sequence>MPTRMCNITPLPREISRETAVSMLHDHSAMIELNPLVLRHEICDSPPSATPDEAEHMTWYTITDKINYLPGGLYSSEVSYKAGFYDLPVGLQTHVFAPAGVDIKSKWSVCGNAPGEPREPPELGVNAPRDGLYIKEELDLRCNMFMTGFIKSNIKKSHGVAVKKIIERAGMMAPPPNREATSAAQSGVTP</sequence>
<reference evidence="2 3" key="1">
    <citation type="submission" date="2016-03" db="EMBL/GenBank/DDBJ databases">
        <authorList>
            <person name="Ploux O."/>
        </authorList>
    </citation>
    <scope>NUCLEOTIDE SEQUENCE [LARGE SCALE GENOMIC DNA]</scope>
    <source>
        <strain evidence="2 3">URUG2</strain>
    </source>
</reference>
<gene>
    <name evidence="2" type="ORF">RCC_08146</name>
</gene>
<dbReference type="Proteomes" id="UP000225277">
    <property type="component" value="Unassembled WGS sequence"/>
</dbReference>
<dbReference type="EMBL" id="FJUY01000013">
    <property type="protein sequence ID" value="CZT22277.1"/>
    <property type="molecule type" value="Genomic_DNA"/>
</dbReference>
<dbReference type="GeneID" id="35603246"/>
<evidence type="ECO:0000313" key="2">
    <source>
        <dbReference type="EMBL" id="CZT22277.1"/>
    </source>
</evidence>
<dbReference type="PANTHER" id="PTHR38117">
    <property type="entry name" value="NACHT AND WD40 DOMAIN PROTEIN"/>
    <property type="match status" value="1"/>
</dbReference>
<accession>A0A2D3VBT1</accession>
<keyword evidence="3" id="KW-1185">Reference proteome</keyword>
<protein>
    <recommendedName>
        <fullName evidence="1">DUF7053 domain-containing protein</fullName>
    </recommendedName>
</protein>
<evidence type="ECO:0000259" key="1">
    <source>
        <dbReference type="Pfam" id="PF23155"/>
    </source>
</evidence>
<organism evidence="2 3">
    <name type="scientific">Ramularia collo-cygni</name>
    <dbReference type="NCBI Taxonomy" id="112498"/>
    <lineage>
        <taxon>Eukaryota</taxon>
        <taxon>Fungi</taxon>
        <taxon>Dikarya</taxon>
        <taxon>Ascomycota</taxon>
        <taxon>Pezizomycotina</taxon>
        <taxon>Dothideomycetes</taxon>
        <taxon>Dothideomycetidae</taxon>
        <taxon>Mycosphaerellales</taxon>
        <taxon>Mycosphaerellaceae</taxon>
        <taxon>Ramularia</taxon>
    </lineage>
</organism>
<dbReference type="AlphaFoldDB" id="A0A2D3VBT1"/>
<proteinExistence type="predicted"/>
<dbReference type="Pfam" id="PF23155">
    <property type="entry name" value="DUF7053"/>
    <property type="match status" value="1"/>
</dbReference>
<dbReference type="PANTHER" id="PTHR38117:SF2">
    <property type="entry name" value="NACHT AND WD40 DOMAIN PROTEIN"/>
    <property type="match status" value="1"/>
</dbReference>
<dbReference type="OrthoDB" id="3246050at2759"/>
<dbReference type="InterPro" id="IPR055481">
    <property type="entry name" value="DUF7053"/>
</dbReference>
<feature type="domain" description="DUF7053" evidence="1">
    <location>
        <begin position="4"/>
        <end position="169"/>
    </location>
</feature>
<name>A0A2D3VBT1_9PEZI</name>
<dbReference type="STRING" id="112498.A0A2D3VBT1"/>